<dbReference type="PANTHER" id="PTHR43065:SF10">
    <property type="entry name" value="PEROXIDE STRESS-ACTIVATED HISTIDINE KINASE MAK3"/>
    <property type="match status" value="1"/>
</dbReference>
<dbReference type="InterPro" id="IPR003661">
    <property type="entry name" value="HisK_dim/P_dom"/>
</dbReference>
<dbReference type="InterPro" id="IPR036890">
    <property type="entry name" value="HATPase_C_sf"/>
</dbReference>
<keyword evidence="5" id="KW-0547">Nucleotide-binding</keyword>
<evidence type="ECO:0000256" key="5">
    <source>
        <dbReference type="ARBA" id="ARBA00022741"/>
    </source>
</evidence>
<feature type="transmembrane region" description="Helical" evidence="10">
    <location>
        <begin position="156"/>
        <end position="179"/>
    </location>
</feature>
<dbReference type="PANTHER" id="PTHR43065">
    <property type="entry name" value="SENSOR HISTIDINE KINASE"/>
    <property type="match status" value="1"/>
</dbReference>
<keyword evidence="13" id="KW-1185">Reference proteome</keyword>
<organism evidence="12 13">
    <name type="scientific">Fimbriiglobus ruber</name>
    <dbReference type="NCBI Taxonomy" id="1908690"/>
    <lineage>
        <taxon>Bacteria</taxon>
        <taxon>Pseudomonadati</taxon>
        <taxon>Planctomycetota</taxon>
        <taxon>Planctomycetia</taxon>
        <taxon>Gemmatales</taxon>
        <taxon>Gemmataceae</taxon>
        <taxon>Fimbriiglobus</taxon>
    </lineage>
</organism>
<reference evidence="13" key="1">
    <citation type="submission" date="2017-06" db="EMBL/GenBank/DDBJ databases">
        <title>Genome analysis of Fimbriiglobus ruber SP5, the first member of the order Planctomycetales with confirmed chitinolytic capability.</title>
        <authorList>
            <person name="Ravin N.V."/>
            <person name="Rakitin A.L."/>
            <person name="Ivanova A.A."/>
            <person name="Beletsky A.V."/>
            <person name="Kulichevskaya I.S."/>
            <person name="Mardanov A.V."/>
            <person name="Dedysh S.N."/>
        </authorList>
    </citation>
    <scope>NUCLEOTIDE SEQUENCE [LARGE SCALE GENOMIC DNA]</scope>
    <source>
        <strain evidence="13">SP5</strain>
    </source>
</reference>
<dbReference type="Proteomes" id="UP000214646">
    <property type="component" value="Unassembled WGS sequence"/>
</dbReference>
<comment type="caution">
    <text evidence="12">The sequence shown here is derived from an EMBL/GenBank/DDBJ whole genome shotgun (WGS) entry which is preliminary data.</text>
</comment>
<dbReference type="InterPro" id="IPR005467">
    <property type="entry name" value="His_kinase_dom"/>
</dbReference>
<sequence length="447" mass="49302">MSGPLRSFFLGLAPRPTDPRWELAAESIAVKIRWFGLVVGGLVANFGSDQGDRLPLNVILALGFGFTAVNTVLYRRGRVFLKDFPLLISAMEALFIGLLCHFESGTESPFRFYYLLSLICCAIRYTPRVTFVTCGLDCFSYALFYIAQPDGGRNPYFFLLTLVILIWVTWTAGAMARLLKRAGEDLRVLNAALRENQAQLESRIADRTRELEESQAQVLHQEKMAAFGLLAAGIAHEVGNPLTSISGVVQMLERRDPDSYTRDKLGLVTGQLARIQAILRELVTFSRPASDTRGRVSVRDVVDEALAIAKFYKGGKNRQIVAAIPDNLPPLVGVRDQLVQVVFNLVLNAIDATGKGGRIEVAVVTEKERVALHVIDDGTGIDPAHRVRLFRPYFTTKKHGTGLGLFVIRRIVEQHGGVVGVESEPGRGTTFRVELPVAPRTQILATD</sequence>
<evidence type="ECO:0000256" key="6">
    <source>
        <dbReference type="ARBA" id="ARBA00022777"/>
    </source>
</evidence>
<evidence type="ECO:0000256" key="2">
    <source>
        <dbReference type="ARBA" id="ARBA00012438"/>
    </source>
</evidence>
<dbReference type="PROSITE" id="PS50109">
    <property type="entry name" value="HIS_KIN"/>
    <property type="match status" value="1"/>
</dbReference>
<dbReference type="InterPro" id="IPR004358">
    <property type="entry name" value="Sig_transdc_His_kin-like_C"/>
</dbReference>
<dbReference type="SMART" id="SM00388">
    <property type="entry name" value="HisKA"/>
    <property type="match status" value="1"/>
</dbReference>
<keyword evidence="10" id="KW-0812">Transmembrane</keyword>
<evidence type="ECO:0000256" key="7">
    <source>
        <dbReference type="ARBA" id="ARBA00022840"/>
    </source>
</evidence>
<dbReference type="Gene3D" id="1.10.287.130">
    <property type="match status" value="1"/>
</dbReference>
<evidence type="ECO:0000259" key="11">
    <source>
        <dbReference type="PROSITE" id="PS50109"/>
    </source>
</evidence>
<name>A0A225DHD1_9BACT</name>
<gene>
    <name evidence="12" type="ORF">FRUB_09369</name>
</gene>
<evidence type="ECO:0000256" key="10">
    <source>
        <dbReference type="SAM" id="Phobius"/>
    </source>
</evidence>
<keyword evidence="3" id="KW-0597">Phosphoprotein</keyword>
<dbReference type="EMBL" id="NIDE01000017">
    <property type="protein sequence ID" value="OWK36806.1"/>
    <property type="molecule type" value="Genomic_DNA"/>
</dbReference>
<evidence type="ECO:0000256" key="9">
    <source>
        <dbReference type="SAM" id="Coils"/>
    </source>
</evidence>
<keyword evidence="7" id="KW-0067">ATP-binding</keyword>
<keyword evidence="9" id="KW-0175">Coiled coil</keyword>
<evidence type="ECO:0000256" key="8">
    <source>
        <dbReference type="ARBA" id="ARBA00023012"/>
    </source>
</evidence>
<comment type="catalytic activity">
    <reaction evidence="1">
        <text>ATP + protein L-histidine = ADP + protein N-phospho-L-histidine.</text>
        <dbReference type="EC" id="2.7.13.3"/>
    </reaction>
</comment>
<dbReference type="SMART" id="SM00387">
    <property type="entry name" value="HATPase_c"/>
    <property type="match status" value="1"/>
</dbReference>
<keyword evidence="6" id="KW-0418">Kinase</keyword>
<dbReference type="GO" id="GO:0005524">
    <property type="term" value="F:ATP binding"/>
    <property type="evidence" value="ECO:0007669"/>
    <property type="project" value="UniProtKB-KW"/>
</dbReference>
<evidence type="ECO:0000256" key="1">
    <source>
        <dbReference type="ARBA" id="ARBA00000085"/>
    </source>
</evidence>
<dbReference type="CDD" id="cd00082">
    <property type="entry name" value="HisKA"/>
    <property type="match status" value="1"/>
</dbReference>
<feature type="coiled-coil region" evidence="9">
    <location>
        <begin position="179"/>
        <end position="217"/>
    </location>
</feature>
<evidence type="ECO:0000313" key="13">
    <source>
        <dbReference type="Proteomes" id="UP000214646"/>
    </source>
</evidence>
<keyword evidence="8" id="KW-0902">Two-component regulatory system</keyword>
<dbReference type="PRINTS" id="PR00344">
    <property type="entry name" value="BCTRLSENSOR"/>
</dbReference>
<dbReference type="InterPro" id="IPR003594">
    <property type="entry name" value="HATPase_dom"/>
</dbReference>
<dbReference type="AlphaFoldDB" id="A0A225DHD1"/>
<dbReference type="OrthoDB" id="226486at2"/>
<feature type="domain" description="Histidine kinase" evidence="11">
    <location>
        <begin position="233"/>
        <end position="439"/>
    </location>
</feature>
<feature type="transmembrane region" description="Helical" evidence="10">
    <location>
        <begin position="84"/>
        <end position="102"/>
    </location>
</feature>
<dbReference type="InterPro" id="IPR036097">
    <property type="entry name" value="HisK_dim/P_sf"/>
</dbReference>
<evidence type="ECO:0000256" key="4">
    <source>
        <dbReference type="ARBA" id="ARBA00022679"/>
    </source>
</evidence>
<proteinExistence type="predicted"/>
<keyword evidence="10" id="KW-0472">Membrane</keyword>
<dbReference type="CDD" id="cd00075">
    <property type="entry name" value="HATPase"/>
    <property type="match status" value="1"/>
</dbReference>
<evidence type="ECO:0000256" key="3">
    <source>
        <dbReference type="ARBA" id="ARBA00022553"/>
    </source>
</evidence>
<dbReference type="EC" id="2.7.13.3" evidence="2"/>
<dbReference type="SUPFAM" id="SSF47384">
    <property type="entry name" value="Homodimeric domain of signal transducing histidine kinase"/>
    <property type="match status" value="1"/>
</dbReference>
<evidence type="ECO:0000313" key="12">
    <source>
        <dbReference type="EMBL" id="OWK36806.1"/>
    </source>
</evidence>
<feature type="transmembrane region" description="Helical" evidence="10">
    <location>
        <begin position="114"/>
        <end position="144"/>
    </location>
</feature>
<keyword evidence="10" id="KW-1133">Transmembrane helix</keyword>
<dbReference type="Gene3D" id="3.30.565.10">
    <property type="entry name" value="Histidine kinase-like ATPase, C-terminal domain"/>
    <property type="match status" value="1"/>
</dbReference>
<dbReference type="Pfam" id="PF00512">
    <property type="entry name" value="HisKA"/>
    <property type="match status" value="1"/>
</dbReference>
<accession>A0A225DHD1</accession>
<feature type="transmembrane region" description="Helical" evidence="10">
    <location>
        <begin position="54"/>
        <end position="72"/>
    </location>
</feature>
<dbReference type="Pfam" id="PF02518">
    <property type="entry name" value="HATPase_c"/>
    <property type="match status" value="1"/>
</dbReference>
<dbReference type="SUPFAM" id="SSF55874">
    <property type="entry name" value="ATPase domain of HSP90 chaperone/DNA topoisomerase II/histidine kinase"/>
    <property type="match status" value="1"/>
</dbReference>
<dbReference type="RefSeq" id="WP_088259754.1">
    <property type="nucleotide sequence ID" value="NZ_NIDE01000017.1"/>
</dbReference>
<keyword evidence="4" id="KW-0808">Transferase</keyword>
<dbReference type="GO" id="GO:0000155">
    <property type="term" value="F:phosphorelay sensor kinase activity"/>
    <property type="evidence" value="ECO:0007669"/>
    <property type="project" value="InterPro"/>
</dbReference>
<protein>
    <recommendedName>
        <fullName evidence="2">histidine kinase</fullName>
        <ecNumber evidence="2">2.7.13.3</ecNumber>
    </recommendedName>
</protein>